<dbReference type="OrthoDB" id="9778547at2"/>
<dbReference type="SUPFAM" id="SSF52540">
    <property type="entry name" value="P-loop containing nucleoside triphosphate hydrolases"/>
    <property type="match status" value="1"/>
</dbReference>
<dbReference type="PANTHER" id="PTHR42939:SF1">
    <property type="entry name" value="ABC TRANSPORTER ATP-BINDING PROTEIN ALBC-RELATED"/>
    <property type="match status" value="1"/>
</dbReference>
<keyword evidence="1" id="KW-0813">Transport</keyword>
<organism evidence="5 6">
    <name type="scientific">Beggiatoa leptomitoformis</name>
    <dbReference type="NCBI Taxonomy" id="288004"/>
    <lineage>
        <taxon>Bacteria</taxon>
        <taxon>Pseudomonadati</taxon>
        <taxon>Pseudomonadota</taxon>
        <taxon>Gammaproteobacteria</taxon>
        <taxon>Thiotrichales</taxon>
        <taxon>Thiotrichaceae</taxon>
        <taxon>Beggiatoa</taxon>
    </lineage>
</organism>
<reference evidence="6" key="1">
    <citation type="submission" date="2016-12" db="EMBL/GenBank/DDBJ databases">
        <title>Complete Genome Sequence of Beggiatoa leptomitiformis D-401.</title>
        <authorList>
            <person name="Fomenkov A."/>
            <person name="Vincze T."/>
            <person name="Grabovich M."/>
            <person name="Anton B.P."/>
            <person name="Dubinina G."/>
            <person name="Orlova M."/>
            <person name="Belousova E."/>
            <person name="Roberts R.J."/>
        </authorList>
    </citation>
    <scope>NUCLEOTIDE SEQUENCE [LARGE SCALE GENOMIC DNA]</scope>
    <source>
        <strain evidence="6">D-401</strain>
    </source>
</reference>
<evidence type="ECO:0000256" key="3">
    <source>
        <dbReference type="ARBA" id="ARBA00022840"/>
    </source>
</evidence>
<dbReference type="PANTHER" id="PTHR42939">
    <property type="entry name" value="ABC TRANSPORTER ATP-BINDING PROTEIN ALBC-RELATED"/>
    <property type="match status" value="1"/>
</dbReference>
<dbReference type="Pfam" id="PF00005">
    <property type="entry name" value="ABC_tran"/>
    <property type="match status" value="1"/>
</dbReference>
<dbReference type="InterPro" id="IPR017871">
    <property type="entry name" value="ABC_transporter-like_CS"/>
</dbReference>
<dbReference type="STRING" id="288004.AL038_10250"/>
<name>A0A2N9YH30_9GAMM</name>
<dbReference type="PROSITE" id="PS00211">
    <property type="entry name" value="ABC_TRANSPORTER_1"/>
    <property type="match status" value="1"/>
</dbReference>
<keyword evidence="2" id="KW-0547">Nucleotide-binding</keyword>
<feature type="domain" description="ABC transporter" evidence="4">
    <location>
        <begin position="11"/>
        <end position="239"/>
    </location>
</feature>
<dbReference type="EMBL" id="CP018889">
    <property type="protein sequence ID" value="AUI69695.1"/>
    <property type="molecule type" value="Genomic_DNA"/>
</dbReference>
<dbReference type="RefSeq" id="WP_062152517.1">
    <property type="nucleotide sequence ID" value="NZ_CP012373.2"/>
</dbReference>
<evidence type="ECO:0000256" key="2">
    <source>
        <dbReference type="ARBA" id="ARBA00022741"/>
    </source>
</evidence>
<accession>A0A2N9YH30</accession>
<evidence type="ECO:0000313" key="6">
    <source>
        <dbReference type="Proteomes" id="UP000234271"/>
    </source>
</evidence>
<dbReference type="CDD" id="cd03230">
    <property type="entry name" value="ABC_DR_subfamily_A"/>
    <property type="match status" value="1"/>
</dbReference>
<dbReference type="InterPro" id="IPR027417">
    <property type="entry name" value="P-loop_NTPase"/>
</dbReference>
<dbReference type="InterPro" id="IPR003593">
    <property type="entry name" value="AAA+_ATPase"/>
</dbReference>
<dbReference type="AlphaFoldDB" id="A0A2N9YH30"/>
<dbReference type="GO" id="GO:0005524">
    <property type="term" value="F:ATP binding"/>
    <property type="evidence" value="ECO:0007669"/>
    <property type="project" value="UniProtKB-KW"/>
</dbReference>
<dbReference type="Proteomes" id="UP000234271">
    <property type="component" value="Chromosome"/>
</dbReference>
<dbReference type="GO" id="GO:0016887">
    <property type="term" value="F:ATP hydrolysis activity"/>
    <property type="evidence" value="ECO:0007669"/>
    <property type="project" value="InterPro"/>
</dbReference>
<protein>
    <submittedName>
        <fullName evidence="5">ATP-binding cassette domain-containing protein</fullName>
    </submittedName>
</protein>
<dbReference type="SMART" id="SM00382">
    <property type="entry name" value="AAA"/>
    <property type="match status" value="1"/>
</dbReference>
<dbReference type="Gene3D" id="3.40.50.300">
    <property type="entry name" value="P-loop containing nucleotide triphosphate hydrolases"/>
    <property type="match status" value="1"/>
</dbReference>
<sequence>MTVSTADTFILEFKEVCKQYSPTQPVFTDINLQVKQGEFFGLVGVNGAGKTTLIKSLLDFCAINHGTIRLFNHTHTKPIARQHLAFFPEHFAPPVFLTGQGFLHYMARLHGQLYDKNKIEKLCQALDLNSIALQQPIKSYSKGMAQKLGLAACFSADKKLLVMDEPMSGLDPKARAYLKRYLLNLKAQGTTLFFSTHLLVDVENLCDRMAILHAGQLRFIGTPAECCARFNSTDIEQAYLNAIT</sequence>
<dbReference type="InterPro" id="IPR003439">
    <property type="entry name" value="ABC_transporter-like_ATP-bd"/>
</dbReference>
<dbReference type="PROSITE" id="PS50893">
    <property type="entry name" value="ABC_TRANSPORTER_2"/>
    <property type="match status" value="1"/>
</dbReference>
<dbReference type="InterPro" id="IPR051782">
    <property type="entry name" value="ABC_Transporter_VariousFunc"/>
</dbReference>
<evidence type="ECO:0000313" key="5">
    <source>
        <dbReference type="EMBL" id="AUI69695.1"/>
    </source>
</evidence>
<evidence type="ECO:0000256" key="1">
    <source>
        <dbReference type="ARBA" id="ARBA00022448"/>
    </source>
</evidence>
<proteinExistence type="predicted"/>
<keyword evidence="3 5" id="KW-0067">ATP-binding</keyword>
<keyword evidence="6" id="KW-1185">Reference proteome</keyword>
<evidence type="ECO:0000259" key="4">
    <source>
        <dbReference type="PROSITE" id="PS50893"/>
    </source>
</evidence>
<gene>
    <name evidence="5" type="ORF">BLE401_14030</name>
</gene>